<protein>
    <recommendedName>
        <fullName evidence="4">Phage terminase small subunit P27 family</fullName>
    </recommendedName>
</protein>
<evidence type="ECO:0008006" key="4">
    <source>
        <dbReference type="Google" id="ProtNLM"/>
    </source>
</evidence>
<dbReference type="OrthoDB" id="1751165at2"/>
<dbReference type="EMBL" id="ACZM01000003">
    <property type="protein sequence ID" value="EHG22282.1"/>
    <property type="molecule type" value="Genomic_DNA"/>
</dbReference>
<proteinExistence type="predicted"/>
<dbReference type="PATRIC" id="fig|679201.3.peg.324"/>
<evidence type="ECO:0000313" key="2">
    <source>
        <dbReference type="EMBL" id="EHG22282.1"/>
    </source>
</evidence>
<keyword evidence="3" id="KW-1185">Reference proteome</keyword>
<comment type="caution">
    <text evidence="2">The sequence shown here is derived from an EMBL/GenBank/DDBJ whole genome shotgun (WGS) entry which is preliminary data.</text>
</comment>
<evidence type="ECO:0000256" key="1">
    <source>
        <dbReference type="SAM" id="MobiDB-lite"/>
    </source>
</evidence>
<organism evidence="2 3">
    <name type="scientific">Selenomonas infelix ATCC 43532</name>
    <dbReference type="NCBI Taxonomy" id="679201"/>
    <lineage>
        <taxon>Bacteria</taxon>
        <taxon>Bacillati</taxon>
        <taxon>Bacillota</taxon>
        <taxon>Negativicutes</taxon>
        <taxon>Selenomonadales</taxon>
        <taxon>Selenomonadaceae</taxon>
        <taxon>Selenomonas</taxon>
    </lineage>
</organism>
<dbReference type="STRING" id="679201.HMPREF9334_00318"/>
<dbReference type="HOGENOM" id="CLU_107958_1_0_9"/>
<accession>G5GM37</accession>
<dbReference type="RefSeq" id="WP_006691769.1">
    <property type="nucleotide sequence ID" value="NZ_JH376797.1"/>
</dbReference>
<evidence type="ECO:0000313" key="3">
    <source>
        <dbReference type="Proteomes" id="UP000004129"/>
    </source>
</evidence>
<dbReference type="AlphaFoldDB" id="G5GM37"/>
<dbReference type="eggNOG" id="COG3747">
    <property type="taxonomic scope" value="Bacteria"/>
</dbReference>
<dbReference type="InterPro" id="IPR006448">
    <property type="entry name" value="Phage_term_ssu_P27"/>
</dbReference>
<dbReference type="NCBIfam" id="TIGR01558">
    <property type="entry name" value="sm_term_P27"/>
    <property type="match status" value="1"/>
</dbReference>
<gene>
    <name evidence="2" type="ORF">HMPREF9334_00318</name>
</gene>
<name>G5GM37_9FIRM</name>
<dbReference type="Pfam" id="PF05119">
    <property type="entry name" value="Terminase_4"/>
    <property type="match status" value="1"/>
</dbReference>
<sequence>MAGRPRKAVGVSKGKIGKEKQLNRKVQESKIKVDRLQLEEGAPDWLSPDAAEEYMRIVHEAGKIDLLDNIDRAFLAIYADNYDRYTKASAALQKEGLTVMTEDGEFPSLYIKIANDAATQIHRCSTKLGLAATDRLKLIVPTATDDKPKNKFLKFL</sequence>
<feature type="region of interest" description="Disordered" evidence="1">
    <location>
        <begin position="1"/>
        <end position="23"/>
    </location>
</feature>
<reference evidence="2 3" key="1">
    <citation type="submission" date="2011-08" db="EMBL/GenBank/DDBJ databases">
        <title>The Genome Sequence of Selenomonas infelix ATCC 43532.</title>
        <authorList>
            <consortium name="The Broad Institute Genome Sequencing Platform"/>
            <person name="Earl A."/>
            <person name="Ward D."/>
            <person name="Feldgarden M."/>
            <person name="Gevers D."/>
            <person name="Izard J."/>
            <person name="Blanton J.M."/>
            <person name="Baranova O.V."/>
            <person name="Dewhirst F.E."/>
            <person name="Young S.K."/>
            <person name="Zeng Q."/>
            <person name="Gargeya S."/>
            <person name="Fitzgerald M."/>
            <person name="Haas B."/>
            <person name="Abouelleil A."/>
            <person name="Alvarado L."/>
            <person name="Arachchi H.M."/>
            <person name="Berlin A."/>
            <person name="Brown A."/>
            <person name="Chapman S.B."/>
            <person name="Chen Z."/>
            <person name="Dunbar C."/>
            <person name="Freedman E."/>
            <person name="Gearin G."/>
            <person name="Gellesch M."/>
            <person name="Goldberg J."/>
            <person name="Griggs A."/>
            <person name="Gujja S."/>
            <person name="Heiman D."/>
            <person name="Howarth C."/>
            <person name="Larson L."/>
            <person name="Lui A."/>
            <person name="MacDonald P.J.P."/>
            <person name="Montmayeur A."/>
            <person name="Murphy C."/>
            <person name="Neiman D."/>
            <person name="Pearson M."/>
            <person name="Priest M."/>
            <person name="Roberts A."/>
            <person name="Saif S."/>
            <person name="Shea T."/>
            <person name="Shenoy N."/>
            <person name="Sisk P."/>
            <person name="Stolte C."/>
            <person name="Sykes S."/>
            <person name="Wortman J."/>
            <person name="Nusbaum C."/>
            <person name="Birren B."/>
        </authorList>
    </citation>
    <scope>NUCLEOTIDE SEQUENCE [LARGE SCALE GENOMIC DNA]</scope>
    <source>
        <strain evidence="2 3">ATCC 43532</strain>
    </source>
</reference>
<dbReference type="Proteomes" id="UP000004129">
    <property type="component" value="Unassembled WGS sequence"/>
</dbReference>